<accession>A0AC61MYB2</accession>
<sequence length="520" mass="59332">MIRVLLSVLLLITLLPINPAPAEDIGKQMSIGIQSTKTLAIRPFEAVERDMLSVYNAVYESLILIDDTYMPQGSLAESWEESNNGKVWTFTLRDDIRFSDGTPITAYDVVASAQYILDKANDENIADHGFYYNLSYFVKSISAKDDKIVIVKTKRPYFGILYEMTFPVVPAAQVAYDAPIGSGPYVITSFNPGVSLMLETNKNWWKAKEPWVEQIIFSFTDTPRSVIENYEYGRTQAVFTRSIASTQYKTGLHSVTMSYRTSQLDVLFMNNTVSELTPEVRKAIRYVVDKQKIIENIYSGMAKNTNFPFYPGTWMYNESLDPTFSLNLEEARRLLTAAGWEDSDENGILDRTDAEGKVTNLHLRFYVYEEPDNDVRVEAANMIADMLAQVGISTKVEAMTLANAKEKLKAGSFDLVLGSFAMDVCPDPGFILMRGNTGNYCRYKSSRMTELCEQLRKEYSYQGYRQRLMEIQSLFAEDCPFICMYYRMGNVLSRAMYTSCRDVREYELLRGIESYEPKDK</sequence>
<evidence type="ECO:0000313" key="1">
    <source>
        <dbReference type="EMBL" id="QUC68079.1"/>
    </source>
</evidence>
<gene>
    <name evidence="1" type="ORF">JYE49_05140</name>
</gene>
<protein>
    <submittedName>
        <fullName evidence="1">ABC transporter substrate-binding protein</fullName>
    </submittedName>
</protein>
<dbReference type="EMBL" id="CP068393">
    <property type="protein sequence ID" value="QUC68079.1"/>
    <property type="molecule type" value="Genomic_DNA"/>
</dbReference>
<reference evidence="1" key="1">
    <citation type="submission" date="2021-01" db="EMBL/GenBank/DDBJ databases">
        <title>Complete genome sequence of Clostridiales bacterium R-7.</title>
        <authorList>
            <person name="Mahoney-Kurpe S.C."/>
            <person name="Palevich N."/>
            <person name="Koike S."/>
            <person name="Moon C.D."/>
            <person name="Attwood G.T."/>
        </authorList>
    </citation>
    <scope>NUCLEOTIDE SEQUENCE</scope>
    <source>
        <strain evidence="1">R-7</strain>
    </source>
</reference>
<dbReference type="Proteomes" id="UP000682782">
    <property type="component" value="Chromosome"/>
</dbReference>
<name>A0AC61MYB2_9FIRM</name>
<evidence type="ECO:0000313" key="2">
    <source>
        <dbReference type="Proteomes" id="UP000682782"/>
    </source>
</evidence>
<keyword evidence="2" id="KW-1185">Reference proteome</keyword>
<proteinExistence type="predicted"/>
<organism evidence="1 2">
    <name type="scientific">Aristaeella hokkaidonensis</name>
    <dbReference type="NCBI Taxonomy" id="3046382"/>
    <lineage>
        <taxon>Bacteria</taxon>
        <taxon>Bacillati</taxon>
        <taxon>Bacillota</taxon>
        <taxon>Clostridia</taxon>
        <taxon>Eubacteriales</taxon>
        <taxon>Aristaeellaceae</taxon>
        <taxon>Aristaeella</taxon>
    </lineage>
</organism>